<dbReference type="AlphaFoldDB" id="A0A365XQB2"/>
<keyword evidence="2" id="KW-1185">Reference proteome</keyword>
<evidence type="ECO:0000313" key="2">
    <source>
        <dbReference type="Proteomes" id="UP000253410"/>
    </source>
</evidence>
<accession>A0A365XQB2</accession>
<dbReference type="Proteomes" id="UP000253410">
    <property type="component" value="Unassembled WGS sequence"/>
</dbReference>
<dbReference type="EMBL" id="QFFJ01000002">
    <property type="protein sequence ID" value="RBL88542.1"/>
    <property type="molecule type" value="Genomic_DNA"/>
</dbReference>
<dbReference type="GO" id="GO:0043565">
    <property type="term" value="F:sequence-specific DNA binding"/>
    <property type="evidence" value="ECO:0007669"/>
    <property type="project" value="InterPro"/>
</dbReference>
<reference evidence="1 2" key="1">
    <citation type="submission" date="2018-05" db="EMBL/GenBank/DDBJ databases">
        <title>Chitinophaga sp. K3CV102501T nov., isolated from isolated from a monsoon evergreen broad-leaved forest soil.</title>
        <authorList>
            <person name="Lv Y."/>
        </authorList>
    </citation>
    <scope>NUCLEOTIDE SEQUENCE [LARGE SCALE GENOMIC DNA]</scope>
    <source>
        <strain evidence="1 2">GDMCC 1.1325</strain>
    </source>
</reference>
<dbReference type="InterPro" id="IPR010921">
    <property type="entry name" value="Trp_repressor/repl_initiator"/>
</dbReference>
<comment type="caution">
    <text evidence="1">The sequence shown here is derived from an EMBL/GenBank/DDBJ whole genome shotgun (WGS) entry which is preliminary data.</text>
</comment>
<dbReference type="OrthoDB" id="9915997at2"/>
<organism evidence="1 2">
    <name type="scientific">Chitinophaga flava</name>
    <dbReference type="NCBI Taxonomy" id="2259036"/>
    <lineage>
        <taxon>Bacteria</taxon>
        <taxon>Pseudomonadati</taxon>
        <taxon>Bacteroidota</taxon>
        <taxon>Chitinophagia</taxon>
        <taxon>Chitinophagales</taxon>
        <taxon>Chitinophagaceae</taxon>
        <taxon>Chitinophaga</taxon>
    </lineage>
</organism>
<evidence type="ECO:0000313" key="1">
    <source>
        <dbReference type="EMBL" id="RBL88542.1"/>
    </source>
</evidence>
<dbReference type="RefSeq" id="WP_113617285.1">
    <property type="nucleotide sequence ID" value="NZ_QFFJ01000002.1"/>
</dbReference>
<name>A0A365XQB2_9BACT</name>
<evidence type="ECO:0008006" key="3">
    <source>
        <dbReference type="Google" id="ProtNLM"/>
    </source>
</evidence>
<sequence length="114" mass="13289">MKRKRKIHGQLENDFADQVVDTICHALQLRKEMLFSGRNDKYVACARQVICYVLIRFFNVTFAQAGKSLNRSRPAVYYNLNEATKHFTVADYIFMEQWHKITPVLPGLKAKILP</sequence>
<gene>
    <name evidence="1" type="ORF">DF182_18355</name>
</gene>
<proteinExistence type="predicted"/>
<dbReference type="SUPFAM" id="SSF48295">
    <property type="entry name" value="TrpR-like"/>
    <property type="match status" value="1"/>
</dbReference>
<dbReference type="Gene3D" id="1.10.1750.10">
    <property type="match status" value="1"/>
</dbReference>
<protein>
    <recommendedName>
        <fullName evidence="3">Chromosomal replication initiator DnaA C-terminal domain-containing protein</fullName>
    </recommendedName>
</protein>